<dbReference type="Gene3D" id="3.10.129.110">
    <property type="entry name" value="Polyketide synthase dehydratase"/>
    <property type="match status" value="1"/>
</dbReference>
<keyword evidence="5" id="KW-0808">Transferase</keyword>
<dbReference type="GO" id="GO:0016491">
    <property type="term" value="F:oxidoreductase activity"/>
    <property type="evidence" value="ECO:0007669"/>
    <property type="project" value="InterPro"/>
</dbReference>
<dbReference type="PANTHER" id="PTHR43775:SF37">
    <property type="entry name" value="SI:DKEY-61P9.11"/>
    <property type="match status" value="1"/>
</dbReference>
<feature type="active site" description="Proton donor; for dehydratase activity" evidence="8">
    <location>
        <position position="1103"/>
    </location>
</feature>
<dbReference type="Pfam" id="PF02801">
    <property type="entry name" value="Ketoacyl-synt_C"/>
    <property type="match status" value="1"/>
</dbReference>
<evidence type="ECO:0000256" key="5">
    <source>
        <dbReference type="ARBA" id="ARBA00022679"/>
    </source>
</evidence>
<feature type="active site" description="Proton acceptor; for dehydratase activity" evidence="8">
    <location>
        <position position="936"/>
    </location>
</feature>
<dbReference type="InterPro" id="IPR009081">
    <property type="entry name" value="PP-bd_ACP"/>
</dbReference>
<dbReference type="InterPro" id="IPR032821">
    <property type="entry name" value="PKS_assoc"/>
</dbReference>
<feature type="domain" description="PKS/mFAS DH" evidence="11">
    <location>
        <begin position="904"/>
        <end position="1182"/>
    </location>
</feature>
<dbReference type="InterPro" id="IPR057326">
    <property type="entry name" value="KR_dom"/>
</dbReference>
<protein>
    <submittedName>
        <fullName evidence="12">SDR family NAD(P)-dependent oxidoreductase</fullName>
    </submittedName>
</protein>
<dbReference type="SMART" id="SM00823">
    <property type="entry name" value="PKS_PP"/>
    <property type="match status" value="1"/>
</dbReference>
<dbReference type="Gene3D" id="1.10.1200.10">
    <property type="entry name" value="ACP-like"/>
    <property type="match status" value="1"/>
</dbReference>
<dbReference type="InterPro" id="IPR013968">
    <property type="entry name" value="PKS_KR"/>
</dbReference>
<accession>A0A7Y0DW15</accession>
<dbReference type="Proteomes" id="UP000570493">
    <property type="component" value="Unassembled WGS sequence"/>
</dbReference>
<evidence type="ECO:0000259" key="10">
    <source>
        <dbReference type="PROSITE" id="PS52004"/>
    </source>
</evidence>
<keyword evidence="6" id="KW-0511">Multifunctional enzyme</keyword>
<dbReference type="FunFam" id="3.40.47.10:FF:000019">
    <property type="entry name" value="Polyketide synthase type I"/>
    <property type="match status" value="1"/>
</dbReference>
<sequence>MKECKEHQNLNHQFAIIGMGCRFPGGCDSPDLFWRNILDGVDCISDVPKDRWDIRKFYDENRNKPSKMHTLQAGFVNQDLRTFDPLFFGISPREAEIMDPMQRMLLEVTWEAFENAGLTTQQLQNYQTGVFVGGFAIDSKTIQLDSLNQHTINSHTPMGITLALLSNRISHVFNLKGPSLTIDTACSSSVVALHYALQSMRNGDCDLAIVGGANSMMSPSYPIAMSKGQFLSPHSRCKAFDSDAAGYVRAEGAGVIIIKHLDQAILDGDNIEAVIVDSGVNQDGRTPGITLPNPISQQYLIEQVYQRSGITPNEISYIEAHGTGTKAGDPVELSAIAKAFETRNDKCFVGSVKTNIGHLEAASGVAGIIKATMTLRDKKIAPNLHFNNPNPDIPFNSIPLEVPTNIHHLEKNKVHYASVNSFGYGGANGHVLLRNLAEGELNPRLGEAVERPFYLISISAKSSLALKQLAFKYAEFIASEMNDSSECSLGDLAYTLNERRTHLTHRACFVVTDKLDFFEQLYKFASDQEHENILGEFNASNQPEISYVFSGMGPQWWKMGQELYHNSDVFRASIDEIDEVFQRVAGWSVKEQMLKEESASLMHKTEIAQPANFALQVSLSKLLESHGVYPSAIVGHSVGEVSAAYISGALTLHDACLVSFHRSRLQQKCAGLDGGMLAVGLSESDITAYLQDQQGVDIAAVNSPTSLTLAGNLSDLHVLSEKLKEAGVFYKFLRVEIAYHSEHMSEIEQELKSVLSGIKPTRSLVPLYSTVTGELISGQELDADYWWKNVRQPVLFNAVAKKLMQDNTGCFIEISAHPVLSGSLKEITSSEGKISSIVSTLSRNKPEVETFYSNLGLLHCAGVSLNWSSLAASNARFVSLPNYPWQRDYYWNETKASIEYRVGNNGYVYLNEKVDDPLETWQVEVNRYLMPYLNDHRVNDKVVFPGAGFIDAILCMHSQVFDTNHASISNVKIGSMLIVAPDELPNMRIQFDSNSNNVSICSRNIANEEASWRTNATALLLSKPRAILNTTYDLETLRSSVTKKIDVDEFYARLNKLGLQYGHYFKVIRELYTDNNRVVAKIVPVEEIENEAGDYRLHPSILDAAFQSLIMLTADDRAYVPVSVESLDLIEIPEGECWIVAELAGSNERSVFCDISALNSDGQVFFKAKNVTCTALANELPTSKEQGNCLYYPEWHVLEKGNTNTAGITSHQVVLLADNSLMCRMISETFNKLNVNYVVLNSSSTSKFEGALLDQYVETLSKSSIDDALELVPYFSPTLVLDFWSFNILKSNLDLSEIISTHCFNMRNSVLSVDDFVQGNEFKYVKFTKFAQPIDFQSENLDLSSAALIGQLPLIMNEYSNINAVSIDLDVDLSGDELLSLLDYLVAENVENEIVIRRGTKYIKRIVEKKADTLEYYEDRIESKHPIRYVNAGPHSYYEHIIQQRLKPGFVRIHVATSLLEKSDLNIDSSGFDKIKRGKFVNELSTEIIGWVTGSSCDSFAVGDQVIALCPNGGLATEVVVAKEVVHLAPASFSLTRSYCVSAFMLAYYGLIEIAQLKSNQRLLIHDVTSSIGMAALNIARKSNAQIYATVLNESLLSTASELGIKKVFSLDSFQFIDTLSEELCGSGLNLIFGSAAPEVRNLSIDLLAPFGRYIDVLEQASALTISDKNLWKNIAYNVVNMTTLFAYQTDKVGELLSKSIEYIEQNRIQALEVPIYQPDQVQFAIEELKSGKVLSHCLIKYDQETILSRIQKSRHWLTNNSTYIITGGTSGFGLDVAKQLAAWGCRKLILLSRSGGKSAEYLRELPWFENLNCQVEARAIDIADSSQVYKLFAELDNSKSPIKGIIHSAGVLHDIQLSKISKEDYQKVLRPKVEGALNLHNASLNLQYGEIETFVLFSSVSSIVGNPGQSNYVAANCFLDAFAFYRRSKGLVATTINWGALADAGMVSRDKAVAEILKQQGINTIKSEYALQQLDFAIANNDVQVGVLDVDWERWFNSNPTALKSTRLKQLKSVVSTRDLTSPYHAIYQELESLDADSRQKRFEIAIAEQVAKLLNLKTSQLSVSQSLSTLGVDSLTTNLLSVQLREMLDIRVTSMELLSGPSIAQLAKIHLEQFFGEKIIPA</sequence>
<dbReference type="SUPFAM" id="SSF50129">
    <property type="entry name" value="GroES-like"/>
    <property type="match status" value="1"/>
</dbReference>
<dbReference type="InterPro" id="IPR016039">
    <property type="entry name" value="Thiolase-like"/>
</dbReference>
<keyword evidence="13" id="KW-1185">Reference proteome</keyword>
<dbReference type="InterPro" id="IPR014030">
    <property type="entry name" value="Ketoacyl_synth_N"/>
</dbReference>
<evidence type="ECO:0000256" key="6">
    <source>
        <dbReference type="ARBA" id="ARBA00023268"/>
    </source>
</evidence>
<dbReference type="PROSITE" id="PS50075">
    <property type="entry name" value="CARRIER"/>
    <property type="match status" value="1"/>
</dbReference>
<dbReference type="InterPro" id="IPR014031">
    <property type="entry name" value="Ketoacyl_synth_C"/>
</dbReference>
<dbReference type="PROSITE" id="PS51257">
    <property type="entry name" value="PROKAR_LIPOPROTEIN"/>
    <property type="match status" value="1"/>
</dbReference>
<dbReference type="Gene3D" id="3.40.366.10">
    <property type="entry name" value="Malonyl-Coenzyme A Acyl Carrier Protein, domain 2"/>
    <property type="match status" value="1"/>
</dbReference>
<dbReference type="InterPro" id="IPR050091">
    <property type="entry name" value="PKS_NRPS_Biosynth_Enz"/>
</dbReference>
<proteinExistence type="inferred from homology"/>
<dbReference type="SMART" id="SM00826">
    <property type="entry name" value="PKS_DH"/>
    <property type="match status" value="1"/>
</dbReference>
<feature type="region of interest" description="N-terminal hotdog fold" evidence="8">
    <location>
        <begin position="904"/>
        <end position="1027"/>
    </location>
</feature>
<comment type="similarity">
    <text evidence="2">Belongs to the short-chain dehydrogenases/reductases (SDR) family.</text>
</comment>
<dbReference type="GO" id="GO:0005737">
    <property type="term" value="C:cytoplasm"/>
    <property type="evidence" value="ECO:0007669"/>
    <property type="project" value="TreeGrafter"/>
</dbReference>
<name>A0A7Y0DW15_9GAMM</name>
<dbReference type="Pfam" id="PF08659">
    <property type="entry name" value="KR"/>
    <property type="match status" value="1"/>
</dbReference>
<keyword evidence="4" id="KW-0597">Phosphoprotein</keyword>
<dbReference type="InterPro" id="IPR020807">
    <property type="entry name" value="PKS_DH"/>
</dbReference>
<dbReference type="InterPro" id="IPR016036">
    <property type="entry name" value="Malonyl_transacylase_ACP-bd"/>
</dbReference>
<dbReference type="InterPro" id="IPR020843">
    <property type="entry name" value="ER"/>
</dbReference>
<evidence type="ECO:0000256" key="4">
    <source>
        <dbReference type="ARBA" id="ARBA00022553"/>
    </source>
</evidence>
<evidence type="ECO:0000256" key="3">
    <source>
        <dbReference type="ARBA" id="ARBA00022450"/>
    </source>
</evidence>
<dbReference type="Gene3D" id="3.40.47.10">
    <property type="match status" value="1"/>
</dbReference>
<keyword evidence="3" id="KW-0596">Phosphopantetheine</keyword>
<dbReference type="Gene3D" id="3.40.50.720">
    <property type="entry name" value="NAD(P)-binding Rossmann-like Domain"/>
    <property type="match status" value="2"/>
</dbReference>
<dbReference type="SUPFAM" id="SSF51735">
    <property type="entry name" value="NAD(P)-binding Rossmann-fold domains"/>
    <property type="match status" value="2"/>
</dbReference>
<dbReference type="SUPFAM" id="SSF53901">
    <property type="entry name" value="Thiolase-like"/>
    <property type="match status" value="1"/>
</dbReference>
<dbReference type="GO" id="GO:0071770">
    <property type="term" value="P:DIM/DIP cell wall layer assembly"/>
    <property type="evidence" value="ECO:0007669"/>
    <property type="project" value="TreeGrafter"/>
</dbReference>
<dbReference type="CDD" id="cd05195">
    <property type="entry name" value="enoyl_red"/>
    <property type="match status" value="1"/>
</dbReference>
<dbReference type="InterPro" id="IPR049552">
    <property type="entry name" value="PKS_DH_N"/>
</dbReference>
<dbReference type="PROSITE" id="PS52004">
    <property type="entry name" value="KS3_2"/>
    <property type="match status" value="1"/>
</dbReference>
<dbReference type="SMART" id="SM00827">
    <property type="entry name" value="PKS_AT"/>
    <property type="match status" value="1"/>
</dbReference>
<feature type="domain" description="Ketosynthase family 3 (KS3)" evidence="10">
    <location>
        <begin position="11"/>
        <end position="435"/>
    </location>
</feature>
<dbReference type="InterPro" id="IPR020841">
    <property type="entry name" value="PKS_Beta-ketoAc_synthase_dom"/>
</dbReference>
<dbReference type="Gene3D" id="3.30.70.3290">
    <property type="match status" value="1"/>
</dbReference>
<dbReference type="InterPro" id="IPR036291">
    <property type="entry name" value="NAD(P)-bd_dom_sf"/>
</dbReference>
<dbReference type="InterPro" id="IPR014043">
    <property type="entry name" value="Acyl_transferase_dom"/>
</dbReference>
<comment type="pathway">
    <text evidence="1">Lipid metabolism; fatty acid biosynthesis.</text>
</comment>
<dbReference type="GO" id="GO:0005886">
    <property type="term" value="C:plasma membrane"/>
    <property type="evidence" value="ECO:0007669"/>
    <property type="project" value="TreeGrafter"/>
</dbReference>
<evidence type="ECO:0000256" key="2">
    <source>
        <dbReference type="ARBA" id="ARBA00006484"/>
    </source>
</evidence>
<dbReference type="InterPro" id="IPR049900">
    <property type="entry name" value="PKS_mFAS_DH"/>
</dbReference>
<dbReference type="InterPro" id="IPR011032">
    <property type="entry name" value="GroES-like_sf"/>
</dbReference>
<dbReference type="PROSITE" id="PS00012">
    <property type="entry name" value="PHOSPHOPANTETHEINE"/>
    <property type="match status" value="1"/>
</dbReference>
<evidence type="ECO:0000256" key="7">
    <source>
        <dbReference type="ARBA" id="ARBA00054155"/>
    </source>
</evidence>
<comment type="caution">
    <text evidence="12">The sequence shown here is derived from an EMBL/GenBank/DDBJ whole genome shotgun (WGS) entry which is preliminary data.</text>
</comment>
<evidence type="ECO:0000313" key="13">
    <source>
        <dbReference type="Proteomes" id="UP000570493"/>
    </source>
</evidence>
<dbReference type="Pfam" id="PF14765">
    <property type="entry name" value="PS-DH"/>
    <property type="match status" value="1"/>
</dbReference>
<dbReference type="InterPro" id="IPR001227">
    <property type="entry name" value="Ac_transferase_dom_sf"/>
</dbReference>
<dbReference type="PANTHER" id="PTHR43775">
    <property type="entry name" value="FATTY ACID SYNTHASE"/>
    <property type="match status" value="1"/>
</dbReference>
<dbReference type="SUPFAM" id="SSF52151">
    <property type="entry name" value="FabD/lysophospholipase-like"/>
    <property type="match status" value="1"/>
</dbReference>
<feature type="domain" description="Carrier" evidence="9">
    <location>
        <begin position="2039"/>
        <end position="2116"/>
    </location>
</feature>
<dbReference type="RefSeq" id="WP_169021537.1">
    <property type="nucleotide sequence ID" value="NZ_JABBMT010000047.1"/>
</dbReference>
<comment type="function">
    <text evidence="7">Involved in production of the polyketide antibiotic thailandamide.</text>
</comment>
<dbReference type="PROSITE" id="PS00606">
    <property type="entry name" value="KS3_1"/>
    <property type="match status" value="1"/>
</dbReference>
<dbReference type="PROSITE" id="PS52019">
    <property type="entry name" value="PKS_MFAS_DH"/>
    <property type="match status" value="1"/>
</dbReference>
<evidence type="ECO:0000313" key="12">
    <source>
        <dbReference type="EMBL" id="NMM42640.1"/>
    </source>
</evidence>
<dbReference type="SMART" id="SM00822">
    <property type="entry name" value="PKS_KR"/>
    <property type="match status" value="1"/>
</dbReference>
<dbReference type="InterPro" id="IPR020806">
    <property type="entry name" value="PKS_PP-bd"/>
</dbReference>
<dbReference type="CDD" id="cd00833">
    <property type="entry name" value="PKS"/>
    <property type="match status" value="1"/>
</dbReference>
<dbReference type="Gene3D" id="3.90.180.10">
    <property type="entry name" value="Medium-chain alcohol dehydrogenases, catalytic domain"/>
    <property type="match status" value="1"/>
</dbReference>
<dbReference type="InterPro" id="IPR016035">
    <property type="entry name" value="Acyl_Trfase/lysoPLipase"/>
</dbReference>
<gene>
    <name evidence="12" type="ORF">HHO47_17975</name>
</gene>
<dbReference type="InterPro" id="IPR036736">
    <property type="entry name" value="ACP-like_sf"/>
</dbReference>
<dbReference type="UniPathway" id="UPA00094"/>
<dbReference type="Pfam" id="PF00698">
    <property type="entry name" value="Acyl_transf_1"/>
    <property type="match status" value="1"/>
</dbReference>
<dbReference type="SUPFAM" id="SSF55048">
    <property type="entry name" value="Probable ACP-binding domain of malonyl-CoA ACP transacylase"/>
    <property type="match status" value="1"/>
</dbReference>
<dbReference type="InterPro" id="IPR049551">
    <property type="entry name" value="PKS_DH_C"/>
</dbReference>
<dbReference type="Pfam" id="PF16197">
    <property type="entry name" value="KAsynt_C_assoc"/>
    <property type="match status" value="1"/>
</dbReference>
<dbReference type="SMART" id="SM00829">
    <property type="entry name" value="PKS_ER"/>
    <property type="match status" value="1"/>
</dbReference>
<reference evidence="12" key="1">
    <citation type="submission" date="2020-04" db="EMBL/GenBank/DDBJ databases">
        <title>Genome Sequencing for Pseudoaltermonas arctica.</title>
        <authorList>
            <person name="Elkins N.S."/>
        </authorList>
    </citation>
    <scope>NUCLEOTIDE SEQUENCE [LARGE SCALE GENOMIC DNA]</scope>
    <source>
        <strain evidence="12">NEC-BIFX-2020_0012</strain>
    </source>
</reference>
<dbReference type="Pfam" id="PF00550">
    <property type="entry name" value="PP-binding"/>
    <property type="match status" value="1"/>
</dbReference>
<dbReference type="InterPro" id="IPR006162">
    <property type="entry name" value="Ppantetheine_attach_site"/>
</dbReference>
<evidence type="ECO:0000256" key="8">
    <source>
        <dbReference type="PROSITE-ProRule" id="PRU01363"/>
    </source>
</evidence>
<evidence type="ECO:0000259" key="11">
    <source>
        <dbReference type="PROSITE" id="PS52019"/>
    </source>
</evidence>
<dbReference type="Pfam" id="PF00109">
    <property type="entry name" value="ketoacyl-synt"/>
    <property type="match status" value="1"/>
</dbReference>
<dbReference type="EMBL" id="JABBMT010000047">
    <property type="protein sequence ID" value="NMM42640.1"/>
    <property type="molecule type" value="Genomic_DNA"/>
</dbReference>
<dbReference type="GO" id="GO:0031177">
    <property type="term" value="F:phosphopantetheine binding"/>
    <property type="evidence" value="ECO:0007669"/>
    <property type="project" value="InterPro"/>
</dbReference>
<dbReference type="SUPFAM" id="SSF47336">
    <property type="entry name" value="ACP-like"/>
    <property type="match status" value="1"/>
</dbReference>
<evidence type="ECO:0000259" key="9">
    <source>
        <dbReference type="PROSITE" id="PS50075"/>
    </source>
</evidence>
<dbReference type="Pfam" id="PF21089">
    <property type="entry name" value="PKS_DH_N"/>
    <property type="match status" value="1"/>
</dbReference>
<feature type="region of interest" description="C-terminal hotdog fold" evidence="8">
    <location>
        <begin position="1042"/>
        <end position="1182"/>
    </location>
</feature>
<dbReference type="InterPro" id="IPR018201">
    <property type="entry name" value="Ketoacyl_synth_AS"/>
</dbReference>
<dbReference type="SMART" id="SM00825">
    <property type="entry name" value="PKS_KS"/>
    <property type="match status" value="1"/>
</dbReference>
<dbReference type="GO" id="GO:0004315">
    <property type="term" value="F:3-oxoacyl-[acyl-carrier-protein] synthase activity"/>
    <property type="evidence" value="ECO:0007669"/>
    <property type="project" value="InterPro"/>
</dbReference>
<organism evidence="12 13">
    <name type="scientific">Pseudoalteromonas arctica</name>
    <dbReference type="NCBI Taxonomy" id="394751"/>
    <lineage>
        <taxon>Bacteria</taxon>
        <taxon>Pseudomonadati</taxon>
        <taxon>Pseudomonadota</taxon>
        <taxon>Gammaproteobacteria</taxon>
        <taxon>Alteromonadales</taxon>
        <taxon>Pseudoalteromonadaceae</taxon>
        <taxon>Pseudoalteromonas</taxon>
    </lineage>
</organism>
<dbReference type="GO" id="GO:0004312">
    <property type="term" value="F:fatty acid synthase activity"/>
    <property type="evidence" value="ECO:0007669"/>
    <property type="project" value="TreeGrafter"/>
</dbReference>
<dbReference type="FunFam" id="3.40.366.10:FF:000002">
    <property type="entry name" value="Probable polyketide synthase 2"/>
    <property type="match status" value="1"/>
</dbReference>
<dbReference type="InterPro" id="IPR042104">
    <property type="entry name" value="PKS_dehydratase_sf"/>
</dbReference>
<dbReference type="GO" id="GO:0006633">
    <property type="term" value="P:fatty acid biosynthetic process"/>
    <property type="evidence" value="ECO:0007669"/>
    <property type="project" value="UniProtKB-UniPathway"/>
</dbReference>
<evidence type="ECO:0000256" key="1">
    <source>
        <dbReference type="ARBA" id="ARBA00005194"/>
    </source>
</evidence>